<reference evidence="1 2" key="1">
    <citation type="submission" date="2024-01" db="EMBL/GenBank/DDBJ databases">
        <title>Genome insights into Plantactinospora veratri sp. nov.</title>
        <authorList>
            <person name="Wang L."/>
        </authorList>
    </citation>
    <scope>NUCLEOTIDE SEQUENCE [LARGE SCALE GENOMIC DNA]</scope>
    <source>
        <strain evidence="1 2">NEAU-FHS4</strain>
    </source>
</reference>
<dbReference type="EMBL" id="JAZGQL010000017">
    <property type="protein sequence ID" value="MEE6309706.1"/>
    <property type="molecule type" value="Genomic_DNA"/>
</dbReference>
<name>A0ABU7SID8_9ACTN</name>
<gene>
    <name evidence="1" type="ORF">V1634_23005</name>
</gene>
<organism evidence="1 2">
    <name type="scientific">Plantactinospora veratri</name>
    <dbReference type="NCBI Taxonomy" id="1436122"/>
    <lineage>
        <taxon>Bacteria</taxon>
        <taxon>Bacillati</taxon>
        <taxon>Actinomycetota</taxon>
        <taxon>Actinomycetes</taxon>
        <taxon>Micromonosporales</taxon>
        <taxon>Micromonosporaceae</taxon>
        <taxon>Plantactinospora</taxon>
    </lineage>
</organism>
<sequence>MAFTARRITIDPVDPARPVKGRAVVTDDKTRRRPGEWFLILGPAE</sequence>
<accession>A0ABU7SID8</accession>
<protein>
    <submittedName>
        <fullName evidence="1">Uncharacterized protein</fullName>
    </submittedName>
</protein>
<keyword evidence="2" id="KW-1185">Reference proteome</keyword>
<dbReference type="Proteomes" id="UP001339911">
    <property type="component" value="Unassembled WGS sequence"/>
</dbReference>
<dbReference type="RefSeq" id="WP_331209953.1">
    <property type="nucleotide sequence ID" value="NZ_JAZGQL010000017.1"/>
</dbReference>
<evidence type="ECO:0000313" key="1">
    <source>
        <dbReference type="EMBL" id="MEE6309706.1"/>
    </source>
</evidence>
<proteinExistence type="predicted"/>
<evidence type="ECO:0000313" key="2">
    <source>
        <dbReference type="Proteomes" id="UP001339911"/>
    </source>
</evidence>
<comment type="caution">
    <text evidence="1">The sequence shown here is derived from an EMBL/GenBank/DDBJ whole genome shotgun (WGS) entry which is preliminary data.</text>
</comment>